<sequence>MPNHYLNKRSVFEIEGIEQLAQEFDHLRSIPPRAKSVWRSCRQFKRKNREPGFSASRPPIQKQLEPISDPYIRHDV</sequence>
<evidence type="ECO:0000256" key="1">
    <source>
        <dbReference type="SAM" id="MobiDB-lite"/>
    </source>
</evidence>
<dbReference type="AlphaFoldDB" id="A0A9P1JNK6"/>
<accession>A0A9P1JNK6</accession>
<name>A0A9P1JNK6_9PROT</name>
<gene>
    <name evidence="2" type="ORF">AZOBR_30039</name>
</gene>
<organism evidence="2 3">
    <name type="scientific">Azospirillum baldaniorum</name>
    <dbReference type="NCBI Taxonomy" id="1064539"/>
    <lineage>
        <taxon>Bacteria</taxon>
        <taxon>Pseudomonadati</taxon>
        <taxon>Pseudomonadota</taxon>
        <taxon>Alphaproteobacteria</taxon>
        <taxon>Rhodospirillales</taxon>
        <taxon>Azospirillaceae</taxon>
        <taxon>Azospirillum</taxon>
    </lineage>
</organism>
<dbReference type="KEGG" id="abs:AZOBR_30039"/>
<reference evidence="2 3" key="1">
    <citation type="journal article" date="2011" name="PLoS Genet.">
        <title>Azospirillum genomes reveal transition of bacteria from aquatic to terrestrial environments.</title>
        <authorList>
            <person name="Wisniewski-Dye F."/>
            <person name="Borziak K."/>
            <person name="Khalsa-Moyers G."/>
            <person name="Alexandre G."/>
            <person name="Sukharnikov L.O."/>
            <person name="Wuichet K."/>
            <person name="Hurst G.B."/>
            <person name="McDonald W.H."/>
            <person name="Robertson J.S."/>
            <person name="Barbe V."/>
            <person name="Calteau A."/>
            <person name="Rouy Z."/>
            <person name="Mangenot S."/>
            <person name="Prigent-Combaret C."/>
            <person name="Normand P."/>
            <person name="Boyer M."/>
            <person name="Siguier P."/>
            <person name="Dessaux Y."/>
            <person name="Elmerich C."/>
            <person name="Condemine G."/>
            <person name="Krishnen G."/>
            <person name="Kennedy I."/>
            <person name="Paterson A.H."/>
            <person name="Gonzalez V."/>
            <person name="Mavingui P."/>
            <person name="Zhulin I.B."/>
        </authorList>
    </citation>
    <scope>NUCLEOTIDE SEQUENCE [LARGE SCALE GENOMIC DNA]</scope>
    <source>
        <strain evidence="2 3">Sp245</strain>
    </source>
</reference>
<dbReference type="Proteomes" id="UP000007319">
    <property type="component" value="Chromosome"/>
</dbReference>
<feature type="region of interest" description="Disordered" evidence="1">
    <location>
        <begin position="48"/>
        <end position="76"/>
    </location>
</feature>
<evidence type="ECO:0000313" key="3">
    <source>
        <dbReference type="Proteomes" id="UP000007319"/>
    </source>
</evidence>
<dbReference type="EMBL" id="HE577327">
    <property type="protein sequence ID" value="CCC96826.1"/>
    <property type="molecule type" value="Genomic_DNA"/>
</dbReference>
<proteinExistence type="predicted"/>
<evidence type="ECO:0000313" key="2">
    <source>
        <dbReference type="EMBL" id="CCC96826.1"/>
    </source>
</evidence>
<keyword evidence="3" id="KW-1185">Reference proteome</keyword>
<protein>
    <submittedName>
        <fullName evidence="2">Uncharacterized protein</fullName>
    </submittedName>
</protein>